<evidence type="ECO:0000313" key="2">
    <source>
        <dbReference type="Proteomes" id="UP000268469"/>
    </source>
</evidence>
<reference evidence="1 2" key="1">
    <citation type="submission" date="2018-06" db="EMBL/GenBank/DDBJ databases">
        <title>Extensive metabolic versatility and redundancy in microbially diverse, dynamic hydrothermal sediments.</title>
        <authorList>
            <person name="Dombrowski N."/>
            <person name="Teske A."/>
            <person name="Baker B.J."/>
        </authorList>
    </citation>
    <scope>NUCLEOTIDE SEQUENCE [LARGE SCALE GENOMIC DNA]</scope>
    <source>
        <strain evidence="1">B36_G15</strain>
    </source>
</reference>
<proteinExistence type="predicted"/>
<dbReference type="Proteomes" id="UP000268469">
    <property type="component" value="Unassembled WGS sequence"/>
</dbReference>
<name>A0A660SEI2_UNCW3</name>
<evidence type="ECO:0000313" key="1">
    <source>
        <dbReference type="EMBL" id="RKX69194.1"/>
    </source>
</evidence>
<dbReference type="AlphaFoldDB" id="A0A660SEI2"/>
<sequence>MPLIIMIMAISHRFSLITTASFLSRSGEIRVMKTLPAKFHQSAQGTGRSCSYLTYDFKENGYQNGYHSAD</sequence>
<comment type="caution">
    <text evidence="1">The sequence shown here is derived from an EMBL/GenBank/DDBJ whole genome shotgun (WGS) entry which is preliminary data.</text>
</comment>
<protein>
    <submittedName>
        <fullName evidence="1">Uncharacterized protein</fullName>
    </submittedName>
</protein>
<accession>A0A660SEI2</accession>
<gene>
    <name evidence="1" type="ORF">DRP53_08955</name>
</gene>
<organism evidence="1 2">
    <name type="scientific">candidate division WOR-3 bacterium</name>
    <dbReference type="NCBI Taxonomy" id="2052148"/>
    <lineage>
        <taxon>Bacteria</taxon>
        <taxon>Bacteria division WOR-3</taxon>
    </lineage>
</organism>
<dbReference type="EMBL" id="QNBE01000100">
    <property type="protein sequence ID" value="RKX69194.1"/>
    <property type="molecule type" value="Genomic_DNA"/>
</dbReference>